<dbReference type="GO" id="GO:0140359">
    <property type="term" value="F:ABC-type transporter activity"/>
    <property type="evidence" value="ECO:0007669"/>
    <property type="project" value="InterPro"/>
</dbReference>
<gene>
    <name evidence="11" type="ORF">QE152_g15947</name>
</gene>
<comment type="subcellular location">
    <subcellularLocation>
        <location evidence="1">Membrane</location>
        <topology evidence="1">Multi-pass membrane protein</topology>
    </subcellularLocation>
</comment>
<dbReference type="GO" id="GO:0005319">
    <property type="term" value="F:lipid transporter activity"/>
    <property type="evidence" value="ECO:0007669"/>
    <property type="project" value="TreeGrafter"/>
</dbReference>
<dbReference type="GO" id="GO:0005524">
    <property type="term" value="F:ATP binding"/>
    <property type="evidence" value="ECO:0007669"/>
    <property type="project" value="UniProtKB-KW"/>
</dbReference>
<dbReference type="PANTHER" id="PTHR19229">
    <property type="entry name" value="ATP-BINDING CASSETTE TRANSPORTER SUBFAMILY A ABCA"/>
    <property type="match status" value="1"/>
</dbReference>
<keyword evidence="5" id="KW-0547">Nucleotide-binding</keyword>
<keyword evidence="4" id="KW-0677">Repeat</keyword>
<evidence type="ECO:0000256" key="9">
    <source>
        <dbReference type="SAM" id="Phobius"/>
    </source>
</evidence>
<evidence type="ECO:0000256" key="4">
    <source>
        <dbReference type="ARBA" id="ARBA00022737"/>
    </source>
</evidence>
<accession>A0AAW1L477</accession>
<comment type="caution">
    <text evidence="11">The sequence shown here is derived from an EMBL/GenBank/DDBJ whole genome shotgun (WGS) entry which is preliminary data.</text>
</comment>
<reference evidence="11 12" key="1">
    <citation type="journal article" date="2024" name="BMC Genomics">
        <title>De novo assembly and annotation of Popillia japonica's genome with initial clues to its potential as an invasive pest.</title>
        <authorList>
            <person name="Cucini C."/>
            <person name="Boschi S."/>
            <person name="Funari R."/>
            <person name="Cardaioli E."/>
            <person name="Iannotti N."/>
            <person name="Marturano G."/>
            <person name="Paoli F."/>
            <person name="Bruttini M."/>
            <person name="Carapelli A."/>
            <person name="Frati F."/>
            <person name="Nardi F."/>
        </authorList>
    </citation>
    <scope>NUCLEOTIDE SEQUENCE [LARGE SCALE GENOMIC DNA]</scope>
    <source>
        <strain evidence="11">DMR45628</strain>
    </source>
</reference>
<evidence type="ECO:0000256" key="6">
    <source>
        <dbReference type="ARBA" id="ARBA00022840"/>
    </source>
</evidence>
<evidence type="ECO:0000256" key="3">
    <source>
        <dbReference type="ARBA" id="ARBA00022692"/>
    </source>
</evidence>
<keyword evidence="6" id="KW-0067">ATP-binding</keyword>
<dbReference type="GO" id="GO:0016020">
    <property type="term" value="C:membrane"/>
    <property type="evidence" value="ECO:0007669"/>
    <property type="project" value="UniProtKB-SubCell"/>
</dbReference>
<protein>
    <submittedName>
        <fullName evidence="11">ABC transporter</fullName>
    </submittedName>
</protein>
<name>A0AAW1L477_POPJA</name>
<keyword evidence="12" id="KW-1185">Reference proteome</keyword>
<keyword evidence="7 9" id="KW-1133">Transmembrane helix</keyword>
<dbReference type="CDD" id="cd03263">
    <property type="entry name" value="ABC_subfamily_A"/>
    <property type="match status" value="1"/>
</dbReference>
<feature type="domain" description="ABC transporter" evidence="10">
    <location>
        <begin position="1"/>
        <end position="208"/>
    </location>
</feature>
<dbReference type="InterPro" id="IPR003439">
    <property type="entry name" value="ABC_transporter-like_ATP-bd"/>
</dbReference>
<dbReference type="EMBL" id="JASPKY010000160">
    <property type="protein sequence ID" value="KAK9729476.1"/>
    <property type="molecule type" value="Genomic_DNA"/>
</dbReference>
<dbReference type="GO" id="GO:0016887">
    <property type="term" value="F:ATP hydrolysis activity"/>
    <property type="evidence" value="ECO:0007669"/>
    <property type="project" value="InterPro"/>
</dbReference>
<evidence type="ECO:0000256" key="5">
    <source>
        <dbReference type="ARBA" id="ARBA00022741"/>
    </source>
</evidence>
<proteinExistence type="predicted"/>
<organism evidence="11 12">
    <name type="scientific">Popillia japonica</name>
    <name type="common">Japanese beetle</name>
    <dbReference type="NCBI Taxonomy" id="7064"/>
    <lineage>
        <taxon>Eukaryota</taxon>
        <taxon>Metazoa</taxon>
        <taxon>Ecdysozoa</taxon>
        <taxon>Arthropoda</taxon>
        <taxon>Hexapoda</taxon>
        <taxon>Insecta</taxon>
        <taxon>Pterygota</taxon>
        <taxon>Neoptera</taxon>
        <taxon>Endopterygota</taxon>
        <taxon>Coleoptera</taxon>
        <taxon>Polyphaga</taxon>
        <taxon>Scarabaeiformia</taxon>
        <taxon>Scarabaeidae</taxon>
        <taxon>Rutelinae</taxon>
        <taxon>Popillia</taxon>
    </lineage>
</organism>
<feature type="transmembrane region" description="Helical" evidence="9">
    <location>
        <begin position="341"/>
        <end position="366"/>
    </location>
</feature>
<dbReference type="InterPro" id="IPR027417">
    <property type="entry name" value="P-loop_NTPase"/>
</dbReference>
<evidence type="ECO:0000256" key="8">
    <source>
        <dbReference type="ARBA" id="ARBA00023136"/>
    </source>
</evidence>
<evidence type="ECO:0000256" key="1">
    <source>
        <dbReference type="ARBA" id="ARBA00004141"/>
    </source>
</evidence>
<dbReference type="InterPro" id="IPR003593">
    <property type="entry name" value="AAA+_ATPase"/>
</dbReference>
<dbReference type="PROSITE" id="PS50893">
    <property type="entry name" value="ABC_TRANSPORTER_2"/>
    <property type="match status" value="1"/>
</dbReference>
<dbReference type="AlphaFoldDB" id="A0AAW1L477"/>
<sequence>MFENQITVLLGHNGAGKTTTMSMLTGMITPTEGTAIVNGHDIRTNMSQVRDSLGLCPQHNILFDELTVAEHIRFFSKLKGLNKKEIDEEINTYVDLLQLEPKRNARSKTLSGGMKRKLSVAIAMCGRSKIVMLDEPTAGMDPAARRALWDMIVKQKKDRTILLSTHFMDEADLLGDRIAIMAGGQLQCCGSSFFLKKKYGAGYHLIMDKRQDCVVSQVTDLLKVYIPNIKVATNIGSELTYILAEDQAVVFEEMLAALESKSKSLGVNSYGISLTTMQEVFMNVGADHGQEEINNRKIVTNGSMINNVNITSASFVNGFTLWRYQFVAMLMKKFRVTQRNWMLLLIQNLIPIIFIPIIFIVSAMIICRMMQFGVDLPRIDSTLDPFTDPITTITRDSEDNTYYIDSTLDPFTDPITTITRDSEDNTYYVQYRNILERENREIMNFLTESMTNNMLNQIRSPIRLRLLLEIAKTTLTILDPFTDPITTITRDSEDNTYYVQYRNILERENREIMNFLTESMTNNMLNQTTQYTSRVRMRYIIGASFSGNNITSWFNNEPLHSPPIALQYSMNAILQSHTTDDHFIHHQ</sequence>
<evidence type="ECO:0000313" key="12">
    <source>
        <dbReference type="Proteomes" id="UP001458880"/>
    </source>
</evidence>
<dbReference type="SUPFAM" id="SSF52540">
    <property type="entry name" value="P-loop containing nucleoside triphosphate hydrolases"/>
    <property type="match status" value="1"/>
</dbReference>
<keyword evidence="8 9" id="KW-0472">Membrane</keyword>
<dbReference type="PROSITE" id="PS00211">
    <property type="entry name" value="ABC_TRANSPORTER_1"/>
    <property type="match status" value="1"/>
</dbReference>
<dbReference type="InterPro" id="IPR017871">
    <property type="entry name" value="ABC_transporter-like_CS"/>
</dbReference>
<evidence type="ECO:0000259" key="10">
    <source>
        <dbReference type="PROSITE" id="PS50893"/>
    </source>
</evidence>
<dbReference type="SMART" id="SM00382">
    <property type="entry name" value="AAA"/>
    <property type="match status" value="1"/>
</dbReference>
<dbReference type="Gene3D" id="3.40.50.300">
    <property type="entry name" value="P-loop containing nucleotide triphosphate hydrolases"/>
    <property type="match status" value="1"/>
</dbReference>
<evidence type="ECO:0000256" key="2">
    <source>
        <dbReference type="ARBA" id="ARBA00022448"/>
    </source>
</evidence>
<dbReference type="FunFam" id="3.40.50.300:FF:000298">
    <property type="entry name" value="ATP-binding cassette sub-family A member 12"/>
    <property type="match status" value="1"/>
</dbReference>
<dbReference type="PANTHER" id="PTHR19229:SF250">
    <property type="entry name" value="ABC TRANSPORTER DOMAIN-CONTAINING PROTEIN-RELATED"/>
    <property type="match status" value="1"/>
</dbReference>
<keyword evidence="2" id="KW-0813">Transport</keyword>
<evidence type="ECO:0000313" key="11">
    <source>
        <dbReference type="EMBL" id="KAK9729476.1"/>
    </source>
</evidence>
<dbReference type="Pfam" id="PF00005">
    <property type="entry name" value="ABC_tran"/>
    <property type="match status" value="1"/>
</dbReference>
<evidence type="ECO:0000256" key="7">
    <source>
        <dbReference type="ARBA" id="ARBA00022989"/>
    </source>
</evidence>
<dbReference type="Proteomes" id="UP001458880">
    <property type="component" value="Unassembled WGS sequence"/>
</dbReference>
<dbReference type="InterPro" id="IPR026082">
    <property type="entry name" value="ABCA"/>
</dbReference>
<keyword evidence="3 9" id="KW-0812">Transmembrane</keyword>